<evidence type="ECO:0000313" key="4">
    <source>
        <dbReference type="Proteomes" id="UP000051952"/>
    </source>
</evidence>
<keyword evidence="1" id="KW-0472">Membrane</keyword>
<dbReference type="AlphaFoldDB" id="A0A0S4J4L9"/>
<reference evidence="4" key="1">
    <citation type="submission" date="2015-09" db="EMBL/GenBank/DDBJ databases">
        <authorList>
            <consortium name="Pathogen Informatics"/>
        </authorList>
    </citation>
    <scope>NUCLEOTIDE SEQUENCE [LARGE SCALE GENOMIC DNA]</scope>
    <source>
        <strain evidence="4">Lake Konstanz</strain>
    </source>
</reference>
<feature type="signal peptide" evidence="2">
    <location>
        <begin position="1"/>
        <end position="16"/>
    </location>
</feature>
<feature type="transmembrane region" description="Helical" evidence="1">
    <location>
        <begin position="37"/>
        <end position="58"/>
    </location>
</feature>
<feature type="transmembrane region" description="Helical" evidence="1">
    <location>
        <begin position="250"/>
        <end position="269"/>
    </location>
</feature>
<dbReference type="Proteomes" id="UP000051952">
    <property type="component" value="Unassembled WGS sequence"/>
</dbReference>
<dbReference type="VEuPathDB" id="TriTrypDB:BSAL_86055"/>
<gene>
    <name evidence="3" type="ORF">BSAL_86055</name>
</gene>
<organism evidence="3 4">
    <name type="scientific">Bodo saltans</name>
    <name type="common">Flagellated protozoan</name>
    <dbReference type="NCBI Taxonomy" id="75058"/>
    <lineage>
        <taxon>Eukaryota</taxon>
        <taxon>Discoba</taxon>
        <taxon>Euglenozoa</taxon>
        <taxon>Kinetoplastea</taxon>
        <taxon>Metakinetoplastina</taxon>
        <taxon>Eubodonida</taxon>
        <taxon>Bodonidae</taxon>
        <taxon>Bodo</taxon>
    </lineage>
</organism>
<keyword evidence="4" id="KW-1185">Reference proteome</keyword>
<proteinExistence type="predicted"/>
<feature type="non-terminal residue" evidence="3">
    <location>
        <position position="1"/>
    </location>
</feature>
<accession>A0A0S4J4L9</accession>
<protein>
    <submittedName>
        <fullName evidence="3">Membrane-associated protein, putative</fullName>
    </submittedName>
</protein>
<evidence type="ECO:0000256" key="2">
    <source>
        <dbReference type="SAM" id="SignalP"/>
    </source>
</evidence>
<keyword evidence="1" id="KW-1133">Transmembrane helix</keyword>
<name>A0A0S4J4L9_BODSA</name>
<feature type="transmembrane region" description="Helical" evidence="1">
    <location>
        <begin position="145"/>
        <end position="167"/>
    </location>
</feature>
<keyword evidence="1" id="KW-0812">Transmembrane</keyword>
<evidence type="ECO:0000313" key="3">
    <source>
        <dbReference type="EMBL" id="CUG79302.1"/>
    </source>
</evidence>
<evidence type="ECO:0000256" key="1">
    <source>
        <dbReference type="SAM" id="Phobius"/>
    </source>
</evidence>
<dbReference type="EMBL" id="CYKH01001034">
    <property type="protein sequence ID" value="CUG79302.1"/>
    <property type="molecule type" value="Genomic_DNA"/>
</dbReference>
<keyword evidence="2" id="KW-0732">Signal</keyword>
<feature type="transmembrane region" description="Helical" evidence="1">
    <location>
        <begin position="208"/>
        <end position="230"/>
    </location>
</feature>
<feature type="chain" id="PRO_5006622028" evidence="2">
    <location>
        <begin position="17"/>
        <end position="377"/>
    </location>
</feature>
<sequence length="377" mass="41312">TLLPVWTAALPSLASSFTVLAAAQASDDNGHCLPPDIVLIIAGVAFSAAPALTIISVWHWKAHPASDTNENNVVEPSWVCFEVAPVPQIRRRQPSALRSLTKLLRQSTRRAWKWRHSNVEKQQVQALRCETSLRAALVLLLDFRLLWYAGAVDQATLVVVSALAVAAGQDNTNRALCISCTSTVVGVLAAQFLVIVRCRPFTTIFSCIFALATVMLTCLGVFAQLMFVVMSPSTVSGLWMVKKKIVMSPSTVSGLWMVQASVACTLAVVSLSSVKMVLDAAEVIAAVHRRLSIVCSCTSSSQNPYKEPAIKEEMSEVLGKYDANVALSTPRLQSIIVKEVHPPQQDLDEEEDEDEWWRLGRGLDKFFWRDDGTAKCF</sequence>
<feature type="transmembrane region" description="Helical" evidence="1">
    <location>
        <begin position="173"/>
        <end position="196"/>
    </location>
</feature>